<feature type="region of interest" description="Disordered" evidence="1">
    <location>
        <begin position="91"/>
        <end position="120"/>
    </location>
</feature>
<keyword evidence="3" id="KW-1185">Reference proteome</keyword>
<reference evidence="2 3" key="1">
    <citation type="submission" date="2017-11" db="EMBL/GenBank/DDBJ databases">
        <title>De-novo sequencing of pomegranate (Punica granatum L.) genome.</title>
        <authorList>
            <person name="Akparov Z."/>
            <person name="Amiraslanov A."/>
            <person name="Hajiyeva S."/>
            <person name="Abbasov M."/>
            <person name="Kaur K."/>
            <person name="Hamwieh A."/>
            <person name="Solovyev V."/>
            <person name="Salamov A."/>
            <person name="Braich B."/>
            <person name="Kosarev P."/>
            <person name="Mahmoud A."/>
            <person name="Hajiyev E."/>
            <person name="Babayeva S."/>
            <person name="Izzatullayeva V."/>
            <person name="Mammadov A."/>
            <person name="Mammadov A."/>
            <person name="Sharifova S."/>
            <person name="Ojaghi J."/>
            <person name="Eynullazada K."/>
            <person name="Bayramov B."/>
            <person name="Abdulazimova A."/>
            <person name="Shahmuradov I."/>
        </authorList>
    </citation>
    <scope>NUCLEOTIDE SEQUENCE [LARGE SCALE GENOMIC DNA]</scope>
    <source>
        <strain evidence="3">cv. AG2017</strain>
        <tissue evidence="2">Leaf</tissue>
    </source>
</reference>
<dbReference type="AlphaFoldDB" id="A0A2I0INT7"/>
<evidence type="ECO:0000256" key="1">
    <source>
        <dbReference type="SAM" id="MobiDB-lite"/>
    </source>
</evidence>
<evidence type="ECO:0000313" key="3">
    <source>
        <dbReference type="Proteomes" id="UP000233551"/>
    </source>
</evidence>
<dbReference type="Proteomes" id="UP000233551">
    <property type="component" value="Unassembled WGS sequence"/>
</dbReference>
<protein>
    <submittedName>
        <fullName evidence="2">Uncharacterized protein</fullName>
    </submittedName>
</protein>
<proteinExistence type="predicted"/>
<comment type="caution">
    <text evidence="2">The sequence shown here is derived from an EMBL/GenBank/DDBJ whole genome shotgun (WGS) entry which is preliminary data.</text>
</comment>
<organism evidence="2 3">
    <name type="scientific">Punica granatum</name>
    <name type="common">Pomegranate</name>
    <dbReference type="NCBI Taxonomy" id="22663"/>
    <lineage>
        <taxon>Eukaryota</taxon>
        <taxon>Viridiplantae</taxon>
        <taxon>Streptophyta</taxon>
        <taxon>Embryophyta</taxon>
        <taxon>Tracheophyta</taxon>
        <taxon>Spermatophyta</taxon>
        <taxon>Magnoliopsida</taxon>
        <taxon>eudicotyledons</taxon>
        <taxon>Gunneridae</taxon>
        <taxon>Pentapetalae</taxon>
        <taxon>rosids</taxon>
        <taxon>malvids</taxon>
        <taxon>Myrtales</taxon>
        <taxon>Lythraceae</taxon>
        <taxon>Punica</taxon>
    </lineage>
</organism>
<dbReference type="EMBL" id="PGOL01002722">
    <property type="protein sequence ID" value="PKI45373.1"/>
    <property type="molecule type" value="Genomic_DNA"/>
</dbReference>
<sequence length="120" mass="13353">MILENLERTDAFAVSDNVGFEFYIAFKDEEFPRESRDKYLSGFRFLVRHDSHPRPIHAIIGGPAMEMIEGRVLDLYLDFLAVAISNLSHRHGHGTGLDPSKGGTTQGTGRDTDLSSECAL</sequence>
<gene>
    <name evidence="2" type="ORF">CRG98_034178</name>
</gene>
<accession>A0A2I0INT7</accession>
<name>A0A2I0INT7_PUNGR</name>
<evidence type="ECO:0000313" key="2">
    <source>
        <dbReference type="EMBL" id="PKI45373.1"/>
    </source>
</evidence>